<dbReference type="GeneTree" id="ENSGT01030000235661"/>
<evidence type="ECO:0000256" key="1">
    <source>
        <dbReference type="ARBA" id="ARBA00022729"/>
    </source>
</evidence>
<keyword evidence="5" id="KW-0391">Immunity</keyword>
<dbReference type="Gene3D" id="2.60.40.10">
    <property type="entry name" value="Immunoglobulins"/>
    <property type="match status" value="1"/>
</dbReference>
<evidence type="ECO:0000313" key="7">
    <source>
        <dbReference type="Ensembl" id="ENSNNAP00000008824.1"/>
    </source>
</evidence>
<dbReference type="InterPro" id="IPR051287">
    <property type="entry name" value="TCR_variable_region"/>
</dbReference>
<evidence type="ECO:0000313" key="8">
    <source>
        <dbReference type="Proteomes" id="UP000694559"/>
    </source>
</evidence>
<dbReference type="SUPFAM" id="SSF48726">
    <property type="entry name" value="Immunoglobulin"/>
    <property type="match status" value="1"/>
</dbReference>
<reference evidence="7" key="1">
    <citation type="submission" date="2025-08" db="UniProtKB">
        <authorList>
            <consortium name="Ensembl"/>
        </authorList>
    </citation>
    <scope>IDENTIFICATION</scope>
</reference>
<organism evidence="7 8">
    <name type="scientific">Naja naja</name>
    <name type="common">Indian cobra</name>
    <dbReference type="NCBI Taxonomy" id="35670"/>
    <lineage>
        <taxon>Eukaryota</taxon>
        <taxon>Metazoa</taxon>
        <taxon>Chordata</taxon>
        <taxon>Craniata</taxon>
        <taxon>Vertebrata</taxon>
        <taxon>Euteleostomi</taxon>
        <taxon>Lepidosauria</taxon>
        <taxon>Squamata</taxon>
        <taxon>Bifurcata</taxon>
        <taxon>Unidentata</taxon>
        <taxon>Episquamata</taxon>
        <taxon>Toxicofera</taxon>
        <taxon>Serpentes</taxon>
        <taxon>Colubroidea</taxon>
        <taxon>Elapidae</taxon>
        <taxon>Elapinae</taxon>
        <taxon>Naja</taxon>
    </lineage>
</organism>
<dbReference type="GO" id="GO:0042101">
    <property type="term" value="C:T cell receptor complex"/>
    <property type="evidence" value="ECO:0007669"/>
    <property type="project" value="UniProtKB-KW"/>
</dbReference>
<dbReference type="Proteomes" id="UP000694559">
    <property type="component" value="Unplaced"/>
</dbReference>
<dbReference type="InterPro" id="IPR036179">
    <property type="entry name" value="Ig-like_dom_sf"/>
</dbReference>
<keyword evidence="5" id="KW-1279">T cell receptor</keyword>
<feature type="domain" description="Ig-like" evidence="6">
    <location>
        <begin position="11"/>
        <end position="107"/>
    </location>
</feature>
<dbReference type="PANTHER" id="PTHR19367">
    <property type="entry name" value="T-CELL RECEPTOR ALPHA CHAIN V REGION"/>
    <property type="match status" value="1"/>
</dbReference>
<dbReference type="OrthoDB" id="9047495at2759"/>
<dbReference type="SMART" id="SM00406">
    <property type="entry name" value="IGv"/>
    <property type="match status" value="1"/>
</dbReference>
<evidence type="ECO:0000259" key="6">
    <source>
        <dbReference type="PROSITE" id="PS50835"/>
    </source>
</evidence>
<keyword evidence="2" id="KW-1064">Adaptive immunity</keyword>
<dbReference type="InterPro" id="IPR013106">
    <property type="entry name" value="Ig_V-set"/>
</dbReference>
<dbReference type="SMART" id="SM00409">
    <property type="entry name" value="IG"/>
    <property type="match status" value="1"/>
</dbReference>
<dbReference type="Ensembl" id="ENSNNAT00000009257.1">
    <property type="protein sequence ID" value="ENSNNAP00000008824.1"/>
    <property type="gene ID" value="ENSNNAG00000005927.1"/>
</dbReference>
<proteinExistence type="predicted"/>
<dbReference type="InterPro" id="IPR007110">
    <property type="entry name" value="Ig-like_dom"/>
</dbReference>
<keyword evidence="4" id="KW-0393">Immunoglobulin domain</keyword>
<dbReference type="GO" id="GO:0002250">
    <property type="term" value="P:adaptive immune response"/>
    <property type="evidence" value="ECO:0007669"/>
    <property type="project" value="UniProtKB-KW"/>
</dbReference>
<keyword evidence="1" id="KW-0732">Signal</keyword>
<dbReference type="AlphaFoldDB" id="A0A8C6VTV0"/>
<accession>A0A8C6VTV0</accession>
<evidence type="ECO:0000256" key="4">
    <source>
        <dbReference type="ARBA" id="ARBA00023319"/>
    </source>
</evidence>
<evidence type="ECO:0000256" key="3">
    <source>
        <dbReference type="ARBA" id="ARBA00023170"/>
    </source>
</evidence>
<sequence>MLPPAQLPIVPQQRQSVQQTSGILTVTEGEPFFLNCSYEANSTPYLFWYRQYGNQKPEQILTAYKSKSSNNHFQEGKFSTTLVLESQNSVPLNIRSVSLLDAAVYFCALNPTIIHGLIVLTVNSRLLLSLISFHPLFLVLPSCETIGHHRNALEANSPLTKVHNLEQLLEKLQWLDLS</sequence>
<keyword evidence="3" id="KW-0675">Receptor</keyword>
<dbReference type="PROSITE" id="PS50835">
    <property type="entry name" value="IG_LIKE"/>
    <property type="match status" value="1"/>
</dbReference>
<dbReference type="PANTHER" id="PTHR19367:SF18">
    <property type="entry name" value="T CELL RECEPTOR ALPHA VARIABLE 16"/>
    <property type="match status" value="1"/>
</dbReference>
<keyword evidence="8" id="KW-1185">Reference proteome</keyword>
<reference evidence="7" key="2">
    <citation type="submission" date="2025-09" db="UniProtKB">
        <authorList>
            <consortium name="Ensembl"/>
        </authorList>
    </citation>
    <scope>IDENTIFICATION</scope>
</reference>
<evidence type="ECO:0000256" key="5">
    <source>
        <dbReference type="ARBA" id="ARBA00043266"/>
    </source>
</evidence>
<evidence type="ECO:0000256" key="2">
    <source>
        <dbReference type="ARBA" id="ARBA00023130"/>
    </source>
</evidence>
<dbReference type="InterPro" id="IPR013783">
    <property type="entry name" value="Ig-like_fold"/>
</dbReference>
<dbReference type="OMA" id="CETIGHH"/>
<protein>
    <recommendedName>
        <fullName evidence="6">Ig-like domain-containing protein</fullName>
    </recommendedName>
</protein>
<name>A0A8C6VTV0_NAJNA</name>
<dbReference type="Pfam" id="PF07686">
    <property type="entry name" value="V-set"/>
    <property type="match status" value="1"/>
</dbReference>
<dbReference type="InterPro" id="IPR003599">
    <property type="entry name" value="Ig_sub"/>
</dbReference>